<comment type="caution">
    <text evidence="8">The sequence shown here is derived from an EMBL/GenBank/DDBJ whole genome shotgun (WGS) entry which is preliminary data.</text>
</comment>
<evidence type="ECO:0000256" key="4">
    <source>
        <dbReference type="ARBA" id="ARBA00022989"/>
    </source>
</evidence>
<dbReference type="OrthoDB" id="567788at2759"/>
<keyword evidence="2 6" id="KW-0812">Transmembrane</keyword>
<evidence type="ECO:0000313" key="9">
    <source>
        <dbReference type="Proteomes" id="UP000626092"/>
    </source>
</evidence>
<keyword evidence="9" id="KW-1185">Reference proteome</keyword>
<evidence type="ECO:0000256" key="6">
    <source>
        <dbReference type="SAM" id="Phobius"/>
    </source>
</evidence>
<dbReference type="AlphaFoldDB" id="A0A834GEA8"/>
<protein>
    <recommendedName>
        <fullName evidence="7">Reticulon domain-containing protein</fullName>
    </recommendedName>
</protein>
<reference evidence="8" key="1">
    <citation type="submission" date="2019-11" db="EMBL/GenBank/DDBJ databases">
        <authorList>
            <person name="Liu Y."/>
            <person name="Hou J."/>
            <person name="Li T.-Q."/>
            <person name="Guan C.-H."/>
            <person name="Wu X."/>
            <person name="Wu H.-Z."/>
            <person name="Ling F."/>
            <person name="Zhang R."/>
            <person name="Shi X.-G."/>
            <person name="Ren J.-P."/>
            <person name="Chen E.-F."/>
            <person name="Sun J.-M."/>
        </authorList>
    </citation>
    <scope>NUCLEOTIDE SEQUENCE</scope>
    <source>
        <strain evidence="8">Adult_tree_wgs_1</strain>
        <tissue evidence="8">Leaves</tissue>
    </source>
</reference>
<dbReference type="PROSITE" id="PS50845">
    <property type="entry name" value="RETICULON"/>
    <property type="match status" value="1"/>
</dbReference>
<comment type="subcellular location">
    <subcellularLocation>
        <location evidence="1">Endoplasmic reticulum membrane</location>
        <topology evidence="1">Multi-pass membrane protein</topology>
    </subcellularLocation>
</comment>
<evidence type="ECO:0000256" key="5">
    <source>
        <dbReference type="ARBA" id="ARBA00023136"/>
    </source>
</evidence>
<keyword evidence="4 6" id="KW-1133">Transmembrane helix</keyword>
<proteinExistence type="predicted"/>
<keyword evidence="5 6" id="KW-0472">Membrane</keyword>
<evidence type="ECO:0000313" key="8">
    <source>
        <dbReference type="EMBL" id="KAF7132022.1"/>
    </source>
</evidence>
<organism evidence="8 9">
    <name type="scientific">Rhododendron simsii</name>
    <name type="common">Sims's rhododendron</name>
    <dbReference type="NCBI Taxonomy" id="118357"/>
    <lineage>
        <taxon>Eukaryota</taxon>
        <taxon>Viridiplantae</taxon>
        <taxon>Streptophyta</taxon>
        <taxon>Embryophyta</taxon>
        <taxon>Tracheophyta</taxon>
        <taxon>Spermatophyta</taxon>
        <taxon>Magnoliopsida</taxon>
        <taxon>eudicotyledons</taxon>
        <taxon>Gunneridae</taxon>
        <taxon>Pentapetalae</taxon>
        <taxon>asterids</taxon>
        <taxon>Ericales</taxon>
        <taxon>Ericaceae</taxon>
        <taxon>Ericoideae</taxon>
        <taxon>Rhodoreae</taxon>
        <taxon>Rhododendron</taxon>
    </lineage>
</organism>
<evidence type="ECO:0000256" key="2">
    <source>
        <dbReference type="ARBA" id="ARBA00022692"/>
    </source>
</evidence>
<evidence type="ECO:0000259" key="7">
    <source>
        <dbReference type="PROSITE" id="PS50845"/>
    </source>
</evidence>
<evidence type="ECO:0000256" key="1">
    <source>
        <dbReference type="ARBA" id="ARBA00004477"/>
    </source>
</evidence>
<gene>
    <name evidence="8" type="ORF">RHSIM_Rhsim09G0147500</name>
</gene>
<dbReference type="InterPro" id="IPR003388">
    <property type="entry name" value="Reticulon"/>
</dbReference>
<sequence>MMSSMVELLIFVPPQTASTTTRFVSLGRSGGFTDFLTLGYTNYKNQVFPPDFTYPQLHYLGMMLIFTIVYLFVAGLLVVLTIPALYEKYEDDIDRYILMGCRELQQLCMNLMQSISVGSKVDFQLREAETKLTLLFSFVVCLLLS</sequence>
<dbReference type="Proteomes" id="UP000626092">
    <property type="component" value="Unassembled WGS sequence"/>
</dbReference>
<name>A0A834GEA8_RHOSS</name>
<feature type="transmembrane region" description="Helical" evidence="6">
    <location>
        <begin position="59"/>
        <end position="86"/>
    </location>
</feature>
<dbReference type="GO" id="GO:0005789">
    <property type="term" value="C:endoplasmic reticulum membrane"/>
    <property type="evidence" value="ECO:0007669"/>
    <property type="project" value="UniProtKB-SubCell"/>
</dbReference>
<accession>A0A834GEA8</accession>
<dbReference type="EMBL" id="WJXA01000009">
    <property type="protein sequence ID" value="KAF7132022.1"/>
    <property type="molecule type" value="Genomic_DNA"/>
</dbReference>
<evidence type="ECO:0000256" key="3">
    <source>
        <dbReference type="ARBA" id="ARBA00022824"/>
    </source>
</evidence>
<feature type="domain" description="Reticulon" evidence="7">
    <location>
        <begin position="66"/>
        <end position="129"/>
    </location>
</feature>
<keyword evidence="3" id="KW-0256">Endoplasmic reticulum</keyword>